<dbReference type="Pfam" id="PF00117">
    <property type="entry name" value="GATase"/>
    <property type="match status" value="1"/>
</dbReference>
<dbReference type="PANTHER" id="PTHR42695">
    <property type="entry name" value="GLUTAMINE AMIDOTRANSFERASE YLR126C-RELATED"/>
    <property type="match status" value="1"/>
</dbReference>
<dbReference type="CDD" id="cd01741">
    <property type="entry name" value="GATase1_1"/>
    <property type="match status" value="1"/>
</dbReference>
<gene>
    <name evidence="2" type="ORF">SAMN05216267_106515</name>
</gene>
<protein>
    <submittedName>
        <fullName evidence="2">GMP synthase-Glutamine amidotransferase</fullName>
    </submittedName>
</protein>
<feature type="domain" description="Glutamine amidotransferase" evidence="1">
    <location>
        <begin position="55"/>
        <end position="193"/>
    </location>
</feature>
<accession>A0A1H8U7F4</accession>
<keyword evidence="3" id="KW-1185">Reference proteome</keyword>
<dbReference type="Gene3D" id="3.40.50.880">
    <property type="match status" value="1"/>
</dbReference>
<dbReference type="SUPFAM" id="SSF52317">
    <property type="entry name" value="Class I glutamine amidotransferase-like"/>
    <property type="match status" value="1"/>
</dbReference>
<dbReference type="Proteomes" id="UP000181951">
    <property type="component" value="Unassembled WGS sequence"/>
</dbReference>
<dbReference type="RefSeq" id="WP_075018294.1">
    <property type="nucleotide sequence ID" value="NZ_FODD01000065.1"/>
</dbReference>
<dbReference type="PANTHER" id="PTHR42695:SF5">
    <property type="entry name" value="GLUTAMINE AMIDOTRANSFERASE YLR126C-RELATED"/>
    <property type="match status" value="1"/>
</dbReference>
<evidence type="ECO:0000259" key="1">
    <source>
        <dbReference type="Pfam" id="PF00117"/>
    </source>
</evidence>
<dbReference type="AlphaFoldDB" id="A0A1H8U7F4"/>
<reference evidence="2 3" key="1">
    <citation type="submission" date="2016-10" db="EMBL/GenBank/DDBJ databases">
        <authorList>
            <person name="de Groot N.N."/>
        </authorList>
    </citation>
    <scope>NUCLEOTIDE SEQUENCE [LARGE SCALE GENOMIC DNA]</scope>
    <source>
        <strain evidence="2 3">CGMCC 4.2026</strain>
    </source>
</reference>
<dbReference type="InterPro" id="IPR044992">
    <property type="entry name" value="ChyE-like"/>
</dbReference>
<proteinExistence type="predicted"/>
<keyword evidence="2" id="KW-0315">Glutamine amidotransferase</keyword>
<dbReference type="InterPro" id="IPR029062">
    <property type="entry name" value="Class_I_gatase-like"/>
</dbReference>
<keyword evidence="2" id="KW-0808">Transferase</keyword>
<sequence>MGTADGRGATALVVQNTPNGGLGRWEGWLAEGGLAADVVAAHEGAALPADLDGHAALIVLGGGYLPDDDVRAPWLAATRALVGEALATGTPVFGICLGGQMLAQVAGGAVKGSHGAPEFGSTALRLRDAAAGDPLFAGLPGTPTAIENHVDRITELPPGAHWLVESEACPYQAFRLDSAPAWGVQFHPETTAERIRHWDPERLAPHGVDRDDLHRAATENEPAAAQVWHTVALRFAAHAVGTAAAR</sequence>
<dbReference type="STRING" id="310780.SAMN05216267_106515"/>
<organism evidence="2 3">
    <name type="scientific">Actinacidiphila rubida</name>
    <dbReference type="NCBI Taxonomy" id="310780"/>
    <lineage>
        <taxon>Bacteria</taxon>
        <taxon>Bacillati</taxon>
        <taxon>Actinomycetota</taxon>
        <taxon>Actinomycetes</taxon>
        <taxon>Kitasatosporales</taxon>
        <taxon>Streptomycetaceae</taxon>
        <taxon>Actinacidiphila</taxon>
    </lineage>
</organism>
<evidence type="ECO:0000313" key="3">
    <source>
        <dbReference type="Proteomes" id="UP000181951"/>
    </source>
</evidence>
<name>A0A1H8U7F4_9ACTN</name>
<dbReference type="PROSITE" id="PS51273">
    <property type="entry name" value="GATASE_TYPE_1"/>
    <property type="match status" value="1"/>
</dbReference>
<evidence type="ECO:0000313" key="2">
    <source>
        <dbReference type="EMBL" id="SEO98987.1"/>
    </source>
</evidence>
<dbReference type="InterPro" id="IPR017926">
    <property type="entry name" value="GATASE"/>
</dbReference>
<dbReference type="GO" id="GO:0016740">
    <property type="term" value="F:transferase activity"/>
    <property type="evidence" value="ECO:0007669"/>
    <property type="project" value="UniProtKB-KW"/>
</dbReference>
<dbReference type="OrthoDB" id="5196541at2"/>
<dbReference type="EMBL" id="FODD01000065">
    <property type="protein sequence ID" value="SEO98987.1"/>
    <property type="molecule type" value="Genomic_DNA"/>
</dbReference>
<dbReference type="GO" id="GO:0005829">
    <property type="term" value="C:cytosol"/>
    <property type="evidence" value="ECO:0007669"/>
    <property type="project" value="TreeGrafter"/>
</dbReference>